<sequence length="60" mass="6897">MTLLLGILFLALFISAIVRGKFTYGQADYDFHEHPIQFVIVLIFILGVSALCFYRFIVEL</sequence>
<organism evidence="2 3">
    <name type="scientific">Fibrobacter succinogenes</name>
    <name type="common">Bacteroides succinogenes</name>
    <dbReference type="NCBI Taxonomy" id="833"/>
    <lineage>
        <taxon>Bacteria</taxon>
        <taxon>Pseudomonadati</taxon>
        <taxon>Fibrobacterota</taxon>
        <taxon>Fibrobacteria</taxon>
        <taxon>Fibrobacterales</taxon>
        <taxon>Fibrobacteraceae</taxon>
        <taxon>Fibrobacter</taxon>
    </lineage>
</organism>
<keyword evidence="1" id="KW-0472">Membrane</keyword>
<dbReference type="AlphaFoldDB" id="A0A380RTM9"/>
<dbReference type="EMBL" id="UHJL01000001">
    <property type="protein sequence ID" value="SUQ18898.1"/>
    <property type="molecule type" value="Genomic_DNA"/>
</dbReference>
<keyword evidence="1" id="KW-0812">Transmembrane</keyword>
<dbReference type="Proteomes" id="UP000255423">
    <property type="component" value="Unassembled WGS sequence"/>
</dbReference>
<proteinExistence type="predicted"/>
<feature type="transmembrane region" description="Helical" evidence="1">
    <location>
        <begin position="36"/>
        <end position="57"/>
    </location>
</feature>
<accession>A0A380RTM9</accession>
<evidence type="ECO:0000313" key="3">
    <source>
        <dbReference type="Proteomes" id="UP000255423"/>
    </source>
</evidence>
<protein>
    <submittedName>
        <fullName evidence="2">Uncharacterized protein</fullName>
    </submittedName>
</protein>
<name>A0A380RTM9_FIBSU</name>
<gene>
    <name evidence="2" type="ORF">SAMN05661053_0120</name>
</gene>
<evidence type="ECO:0000256" key="1">
    <source>
        <dbReference type="SAM" id="Phobius"/>
    </source>
</evidence>
<dbReference type="RefSeq" id="WP_012820252.1">
    <property type="nucleotide sequence ID" value="NZ_UHJL01000001.1"/>
</dbReference>
<keyword evidence="1" id="KW-1133">Transmembrane helix</keyword>
<evidence type="ECO:0000313" key="2">
    <source>
        <dbReference type="EMBL" id="SUQ18898.1"/>
    </source>
</evidence>
<reference evidence="2 3" key="1">
    <citation type="submission" date="2017-08" db="EMBL/GenBank/DDBJ databases">
        <authorList>
            <person name="de Groot N.N."/>
        </authorList>
    </citation>
    <scope>NUCLEOTIDE SEQUENCE [LARGE SCALE GENOMIC DNA]</scope>
    <source>
        <strain evidence="2 3">HM2</strain>
    </source>
</reference>